<sequence length="224" mass="23010">MSDTEAAPAPKKKGKMKMILLIVVGVVVLLGGGIGAGLYAAGSGLVGGGGGGKHEEKEDPNKPHLVPKSEQKRAGEGGGEGGEHGGGGEGGGGEHGGGEGEAKEEHVGAPTPRGSGGEEYASNYYAMEKEFTANLQNSIHFVQVGVAISTPYDDKVINNLKTNDIAVRSAILMTLGDTTEDQVFTSGGKQQLQKRLASAINAVLKEKEGFGGISNVYFTNFVVQ</sequence>
<evidence type="ECO:0000256" key="7">
    <source>
        <dbReference type="ARBA" id="ARBA00022779"/>
    </source>
</evidence>
<comment type="caution">
    <text evidence="12">The sequence shown here is derived from an EMBL/GenBank/DDBJ whole genome shotgun (WGS) entry which is preliminary data.</text>
</comment>
<proteinExistence type="inferred from homology"/>
<dbReference type="PANTHER" id="PTHR35091">
    <property type="entry name" value="FLAGELLAR PROTEIN FLIL"/>
    <property type="match status" value="1"/>
</dbReference>
<dbReference type="EMBL" id="NWVC01000006">
    <property type="protein sequence ID" value="PCG13820.1"/>
    <property type="molecule type" value="Genomic_DNA"/>
</dbReference>
<dbReference type="InterPro" id="IPR005503">
    <property type="entry name" value="FliL"/>
</dbReference>
<dbReference type="GO" id="GO:0005886">
    <property type="term" value="C:plasma membrane"/>
    <property type="evidence" value="ECO:0007669"/>
    <property type="project" value="UniProtKB-SubCell"/>
</dbReference>
<keyword evidence="9 10" id="KW-0472">Membrane</keyword>
<accession>A0A2A4I7P3</accession>
<keyword evidence="8" id="KW-1133">Transmembrane helix</keyword>
<keyword evidence="7 10" id="KW-0283">Flagellar rotation</keyword>
<evidence type="ECO:0000256" key="6">
    <source>
        <dbReference type="ARBA" id="ARBA00022692"/>
    </source>
</evidence>
<dbReference type="GO" id="GO:0071978">
    <property type="term" value="P:bacterial-type flagellum-dependent swarming motility"/>
    <property type="evidence" value="ECO:0007669"/>
    <property type="project" value="TreeGrafter"/>
</dbReference>
<dbReference type="AlphaFoldDB" id="A0A2A4I7P3"/>
<dbReference type="GO" id="GO:0006935">
    <property type="term" value="P:chemotaxis"/>
    <property type="evidence" value="ECO:0007669"/>
    <property type="project" value="UniProtKB-KW"/>
</dbReference>
<dbReference type="RefSeq" id="WP_066713496.1">
    <property type="nucleotide sequence ID" value="NZ_JBHIWA010000036.1"/>
</dbReference>
<keyword evidence="6" id="KW-0812">Transmembrane</keyword>
<keyword evidence="12" id="KW-0969">Cilium</keyword>
<feature type="compositionally biased region" description="Gly residues" evidence="11">
    <location>
        <begin position="76"/>
        <end position="95"/>
    </location>
</feature>
<comment type="function">
    <text evidence="1 10">Controls the rotational direction of flagella during chemotaxis.</text>
</comment>
<dbReference type="PANTHER" id="PTHR35091:SF2">
    <property type="entry name" value="FLAGELLAR PROTEIN FLIL"/>
    <property type="match status" value="1"/>
</dbReference>
<evidence type="ECO:0000313" key="12">
    <source>
        <dbReference type="EMBL" id="PCG13820.1"/>
    </source>
</evidence>
<evidence type="ECO:0000256" key="3">
    <source>
        <dbReference type="ARBA" id="ARBA00008281"/>
    </source>
</evidence>
<reference evidence="12 13" key="1">
    <citation type="submission" date="2017-09" db="EMBL/GenBank/DDBJ databases">
        <title>Sphingomonas adhaesiva DSM 7418, whole genome shotgun sequence.</title>
        <authorList>
            <person name="Feng G."/>
            <person name="Zhu H."/>
        </authorList>
    </citation>
    <scope>NUCLEOTIDE SEQUENCE [LARGE SCALE GENOMIC DNA]</scope>
    <source>
        <strain evidence="12 13">DSM 7418</strain>
    </source>
</reference>
<feature type="compositionally biased region" description="Basic and acidic residues" evidence="11">
    <location>
        <begin position="52"/>
        <end position="75"/>
    </location>
</feature>
<name>A0A2A4I7P3_9SPHN</name>
<evidence type="ECO:0000256" key="9">
    <source>
        <dbReference type="ARBA" id="ARBA00023136"/>
    </source>
</evidence>
<protein>
    <recommendedName>
        <fullName evidence="10">Flagellar protein FliL</fullName>
    </recommendedName>
</protein>
<evidence type="ECO:0000256" key="8">
    <source>
        <dbReference type="ARBA" id="ARBA00022989"/>
    </source>
</evidence>
<evidence type="ECO:0000313" key="13">
    <source>
        <dbReference type="Proteomes" id="UP000218323"/>
    </source>
</evidence>
<keyword evidence="12" id="KW-0282">Flagellum</keyword>
<gene>
    <name evidence="12" type="ORF">COA07_13065</name>
</gene>
<keyword evidence="10" id="KW-0997">Cell inner membrane</keyword>
<feature type="compositionally biased region" description="Basic and acidic residues" evidence="11">
    <location>
        <begin position="96"/>
        <end position="107"/>
    </location>
</feature>
<keyword evidence="13" id="KW-1185">Reference proteome</keyword>
<organism evidence="12 13">
    <name type="scientific">Sphingomonas adhaesiva</name>
    <dbReference type="NCBI Taxonomy" id="28212"/>
    <lineage>
        <taxon>Bacteria</taxon>
        <taxon>Pseudomonadati</taxon>
        <taxon>Pseudomonadota</taxon>
        <taxon>Alphaproteobacteria</taxon>
        <taxon>Sphingomonadales</taxon>
        <taxon>Sphingomonadaceae</taxon>
        <taxon>Sphingomonas</taxon>
    </lineage>
</organism>
<evidence type="ECO:0000256" key="5">
    <source>
        <dbReference type="ARBA" id="ARBA00022500"/>
    </source>
</evidence>
<keyword evidence="4" id="KW-1003">Cell membrane</keyword>
<keyword evidence="5 10" id="KW-0145">Chemotaxis</keyword>
<dbReference type="GO" id="GO:0009425">
    <property type="term" value="C:bacterial-type flagellum basal body"/>
    <property type="evidence" value="ECO:0007669"/>
    <property type="project" value="InterPro"/>
</dbReference>
<evidence type="ECO:0000256" key="2">
    <source>
        <dbReference type="ARBA" id="ARBA00004162"/>
    </source>
</evidence>
<evidence type="ECO:0000256" key="10">
    <source>
        <dbReference type="RuleBase" id="RU364125"/>
    </source>
</evidence>
<dbReference type="Pfam" id="PF03748">
    <property type="entry name" value="FliL"/>
    <property type="match status" value="1"/>
</dbReference>
<feature type="region of interest" description="Disordered" evidence="11">
    <location>
        <begin position="47"/>
        <end position="116"/>
    </location>
</feature>
<comment type="similarity">
    <text evidence="3 10">Belongs to the FliL family.</text>
</comment>
<comment type="subcellular location">
    <subcellularLocation>
        <location evidence="10">Cell inner membrane</location>
    </subcellularLocation>
    <subcellularLocation>
        <location evidence="2">Cell membrane</location>
        <topology evidence="2">Single-pass membrane protein</topology>
    </subcellularLocation>
</comment>
<evidence type="ECO:0000256" key="11">
    <source>
        <dbReference type="SAM" id="MobiDB-lite"/>
    </source>
</evidence>
<evidence type="ECO:0000256" key="1">
    <source>
        <dbReference type="ARBA" id="ARBA00002254"/>
    </source>
</evidence>
<keyword evidence="12" id="KW-0966">Cell projection</keyword>
<evidence type="ECO:0000256" key="4">
    <source>
        <dbReference type="ARBA" id="ARBA00022475"/>
    </source>
</evidence>
<dbReference type="Proteomes" id="UP000218323">
    <property type="component" value="Unassembled WGS sequence"/>
</dbReference>